<name>A0A4R6J8S9_9ACTN</name>
<evidence type="ECO:0000259" key="6">
    <source>
        <dbReference type="Pfam" id="PF02518"/>
    </source>
</evidence>
<accession>A0A4R6J8S9</accession>
<evidence type="ECO:0000256" key="5">
    <source>
        <dbReference type="SAM" id="Phobius"/>
    </source>
</evidence>
<evidence type="ECO:0000313" key="9">
    <source>
        <dbReference type="Proteomes" id="UP000294901"/>
    </source>
</evidence>
<keyword evidence="9" id="KW-1185">Reference proteome</keyword>
<protein>
    <submittedName>
        <fullName evidence="8">Two-component system sensor histidine kinase DesK</fullName>
    </submittedName>
</protein>
<evidence type="ECO:0000256" key="2">
    <source>
        <dbReference type="ARBA" id="ARBA00022777"/>
    </source>
</evidence>
<sequence length="394" mass="40780">MTRKFGIVTPTAPPRYGWLFAAVWLFYLGGTVGALLDQPDLPRRATGLVSVVVFAAGYLYQVARARRIRHGVRPPGHTVRTWLGLAGLLALFGLQVPGAGDHALTCLVYIAALAMVNLPVTQGAPFALTLFAAAEITPRVVGGWNDAGYGLAVLLGSLASYGIRAAVERQARLAAAQQELADRAVQDERARIAADLHDILGHSLTVVTVKAELAQRLLDVDPARARQELNDLEGLARDALADVRATALGVRGISLPGEIAAAREALTAADVEADLPGAADDVPSRNRDLFAWTIREAVTNVVRHSHARHVVVTLSPAAVEIVDDGIGLARAGASGSGSAAAAAGAAGGAGAAGFGGGQGLAGLRRRAETAGGRLTAGARDDDQPGFRVRVEVPA</sequence>
<dbReference type="GO" id="GO:0046983">
    <property type="term" value="F:protein dimerization activity"/>
    <property type="evidence" value="ECO:0007669"/>
    <property type="project" value="InterPro"/>
</dbReference>
<organism evidence="8 9">
    <name type="scientific">Paractinoplanes brasiliensis</name>
    <dbReference type="NCBI Taxonomy" id="52695"/>
    <lineage>
        <taxon>Bacteria</taxon>
        <taxon>Bacillati</taxon>
        <taxon>Actinomycetota</taxon>
        <taxon>Actinomycetes</taxon>
        <taxon>Micromonosporales</taxon>
        <taxon>Micromonosporaceae</taxon>
        <taxon>Paractinoplanes</taxon>
    </lineage>
</organism>
<evidence type="ECO:0000256" key="4">
    <source>
        <dbReference type="SAM" id="MobiDB-lite"/>
    </source>
</evidence>
<gene>
    <name evidence="8" type="ORF">C8E87_7454</name>
</gene>
<feature type="transmembrane region" description="Helical" evidence="5">
    <location>
        <begin position="82"/>
        <end position="100"/>
    </location>
</feature>
<dbReference type="SUPFAM" id="SSF55874">
    <property type="entry name" value="ATPase domain of HSP90 chaperone/DNA topoisomerase II/histidine kinase"/>
    <property type="match status" value="1"/>
</dbReference>
<dbReference type="Proteomes" id="UP000294901">
    <property type="component" value="Unassembled WGS sequence"/>
</dbReference>
<dbReference type="AlphaFoldDB" id="A0A4R6J8S9"/>
<dbReference type="Pfam" id="PF02518">
    <property type="entry name" value="HATPase_c"/>
    <property type="match status" value="1"/>
</dbReference>
<keyword evidence="1" id="KW-0808">Transferase</keyword>
<comment type="caution">
    <text evidence="8">The sequence shown here is derived from an EMBL/GenBank/DDBJ whole genome shotgun (WGS) entry which is preliminary data.</text>
</comment>
<reference evidence="8 9" key="1">
    <citation type="submission" date="2019-03" db="EMBL/GenBank/DDBJ databases">
        <title>Sequencing the genomes of 1000 actinobacteria strains.</title>
        <authorList>
            <person name="Klenk H.-P."/>
        </authorList>
    </citation>
    <scope>NUCLEOTIDE SEQUENCE [LARGE SCALE GENOMIC DNA]</scope>
    <source>
        <strain evidence="8 9">DSM 43805</strain>
    </source>
</reference>
<feature type="transmembrane region" description="Helical" evidence="5">
    <location>
        <begin position="45"/>
        <end position="62"/>
    </location>
</feature>
<proteinExistence type="predicted"/>
<keyword evidence="5" id="KW-0472">Membrane</keyword>
<dbReference type="InterPro" id="IPR003594">
    <property type="entry name" value="HATPase_dom"/>
</dbReference>
<feature type="transmembrane region" description="Helical" evidence="5">
    <location>
        <begin position="148"/>
        <end position="167"/>
    </location>
</feature>
<dbReference type="InterPro" id="IPR050482">
    <property type="entry name" value="Sensor_HK_TwoCompSys"/>
</dbReference>
<keyword evidence="2 8" id="KW-0418">Kinase</keyword>
<dbReference type="Pfam" id="PF07730">
    <property type="entry name" value="HisKA_3"/>
    <property type="match status" value="1"/>
</dbReference>
<keyword evidence="3" id="KW-0902">Two-component regulatory system</keyword>
<evidence type="ECO:0000256" key="1">
    <source>
        <dbReference type="ARBA" id="ARBA00022679"/>
    </source>
</evidence>
<feature type="compositionally biased region" description="Basic and acidic residues" evidence="4">
    <location>
        <begin position="378"/>
        <end position="394"/>
    </location>
</feature>
<evidence type="ECO:0000259" key="7">
    <source>
        <dbReference type="Pfam" id="PF07730"/>
    </source>
</evidence>
<evidence type="ECO:0000256" key="3">
    <source>
        <dbReference type="ARBA" id="ARBA00023012"/>
    </source>
</evidence>
<dbReference type="PANTHER" id="PTHR24421">
    <property type="entry name" value="NITRATE/NITRITE SENSOR PROTEIN NARX-RELATED"/>
    <property type="match status" value="1"/>
</dbReference>
<keyword evidence="5" id="KW-0812">Transmembrane</keyword>
<feature type="transmembrane region" description="Helical" evidence="5">
    <location>
        <begin position="107"/>
        <end position="128"/>
    </location>
</feature>
<feature type="domain" description="Signal transduction histidine kinase subgroup 3 dimerisation and phosphoacceptor" evidence="7">
    <location>
        <begin position="188"/>
        <end position="251"/>
    </location>
</feature>
<dbReference type="GO" id="GO:0016020">
    <property type="term" value="C:membrane"/>
    <property type="evidence" value="ECO:0007669"/>
    <property type="project" value="InterPro"/>
</dbReference>
<dbReference type="InterPro" id="IPR036890">
    <property type="entry name" value="HATPase_C_sf"/>
</dbReference>
<feature type="domain" description="Histidine kinase/HSP90-like ATPase" evidence="6">
    <location>
        <begin position="293"/>
        <end position="393"/>
    </location>
</feature>
<evidence type="ECO:0000313" key="8">
    <source>
        <dbReference type="EMBL" id="TDO32014.1"/>
    </source>
</evidence>
<feature type="transmembrane region" description="Helical" evidence="5">
    <location>
        <begin position="16"/>
        <end position="36"/>
    </location>
</feature>
<dbReference type="GO" id="GO:0000155">
    <property type="term" value="F:phosphorelay sensor kinase activity"/>
    <property type="evidence" value="ECO:0007669"/>
    <property type="project" value="InterPro"/>
</dbReference>
<dbReference type="InterPro" id="IPR011712">
    <property type="entry name" value="Sig_transdc_His_kin_sub3_dim/P"/>
</dbReference>
<dbReference type="EMBL" id="SNWR01000002">
    <property type="protein sequence ID" value="TDO32014.1"/>
    <property type="molecule type" value="Genomic_DNA"/>
</dbReference>
<dbReference type="RefSeq" id="WP_239080098.1">
    <property type="nucleotide sequence ID" value="NZ_BOMD01000044.1"/>
</dbReference>
<keyword evidence="5" id="KW-1133">Transmembrane helix</keyword>
<dbReference type="Gene3D" id="3.30.565.10">
    <property type="entry name" value="Histidine kinase-like ATPase, C-terminal domain"/>
    <property type="match status" value="1"/>
</dbReference>
<feature type="region of interest" description="Disordered" evidence="4">
    <location>
        <begin position="365"/>
        <end position="394"/>
    </location>
</feature>
<dbReference type="Gene3D" id="1.20.5.1930">
    <property type="match status" value="1"/>
</dbReference>
<dbReference type="PANTHER" id="PTHR24421:SF63">
    <property type="entry name" value="SENSOR HISTIDINE KINASE DESK"/>
    <property type="match status" value="1"/>
</dbReference>